<dbReference type="GO" id="GO:0005886">
    <property type="term" value="C:plasma membrane"/>
    <property type="evidence" value="ECO:0007669"/>
    <property type="project" value="TreeGrafter"/>
</dbReference>
<evidence type="ECO:0000256" key="1">
    <source>
        <dbReference type="ARBA" id="ARBA00004141"/>
    </source>
</evidence>
<dbReference type="PANTHER" id="PTHR10846:SF8">
    <property type="entry name" value="INNER MEMBRANE PROTEIN YRBG"/>
    <property type="match status" value="1"/>
</dbReference>
<evidence type="ECO:0000256" key="5">
    <source>
        <dbReference type="SAM" id="Phobius"/>
    </source>
</evidence>
<feature type="transmembrane region" description="Helical" evidence="5">
    <location>
        <begin position="117"/>
        <end position="134"/>
    </location>
</feature>
<dbReference type="AlphaFoldDB" id="G8TXM1"/>
<feature type="transmembrane region" description="Helical" evidence="5">
    <location>
        <begin position="251"/>
        <end position="275"/>
    </location>
</feature>
<dbReference type="EMBL" id="CP003179">
    <property type="protein sequence ID" value="AEW04977.1"/>
    <property type="molecule type" value="Genomic_DNA"/>
</dbReference>
<dbReference type="GO" id="GO:0006874">
    <property type="term" value="P:intracellular calcium ion homeostasis"/>
    <property type="evidence" value="ECO:0007669"/>
    <property type="project" value="TreeGrafter"/>
</dbReference>
<dbReference type="Proteomes" id="UP000005439">
    <property type="component" value="Chromosome"/>
</dbReference>
<dbReference type="InterPro" id="IPR044880">
    <property type="entry name" value="NCX_ion-bd_dom_sf"/>
</dbReference>
<dbReference type="GO" id="GO:0008273">
    <property type="term" value="F:calcium, potassium:sodium antiporter activity"/>
    <property type="evidence" value="ECO:0007669"/>
    <property type="project" value="TreeGrafter"/>
</dbReference>
<reference evidence="7 8" key="2">
    <citation type="journal article" date="2012" name="Stand. Genomic Sci.">
        <title>Complete genome sequence of the moderately thermophilic mineral-sulfide-oxidizing firmicute Sulfobacillus acidophilus type strain (NAL(T)).</title>
        <authorList>
            <person name="Anderson I."/>
            <person name="Chertkov O."/>
            <person name="Chen A."/>
            <person name="Saunders E."/>
            <person name="Lapidus A."/>
            <person name="Nolan M."/>
            <person name="Lucas S."/>
            <person name="Hammon N."/>
            <person name="Deshpande S."/>
            <person name="Cheng J.F."/>
            <person name="Han C."/>
            <person name="Tapia R."/>
            <person name="Goodwin L.A."/>
            <person name="Pitluck S."/>
            <person name="Liolios K."/>
            <person name="Pagani I."/>
            <person name="Ivanova N."/>
            <person name="Mikhailova N."/>
            <person name="Pati A."/>
            <person name="Palaniappan K."/>
            <person name="Land M."/>
            <person name="Pan C."/>
            <person name="Rohde M."/>
            <person name="Pukall R."/>
            <person name="Goker M."/>
            <person name="Detter J.C."/>
            <person name="Woyke T."/>
            <person name="Bristow J."/>
            <person name="Eisen J.A."/>
            <person name="Markowitz V."/>
            <person name="Hugenholtz P."/>
            <person name="Kyrpides N.C."/>
            <person name="Klenk H.P."/>
            <person name="Mavromatis K."/>
        </authorList>
    </citation>
    <scope>NUCLEOTIDE SEQUENCE [LARGE SCALE GENOMIC DNA]</scope>
    <source>
        <strain evidence="8">ATCC 700253 / DSM 10332 / NAL</strain>
    </source>
</reference>
<dbReference type="GO" id="GO:0005262">
    <property type="term" value="F:calcium channel activity"/>
    <property type="evidence" value="ECO:0007669"/>
    <property type="project" value="TreeGrafter"/>
</dbReference>
<accession>G8TXM1</accession>
<evidence type="ECO:0000259" key="6">
    <source>
        <dbReference type="Pfam" id="PF01699"/>
    </source>
</evidence>
<protein>
    <submittedName>
        <fullName evidence="7">Sodium/calcium exchanger membrane region</fullName>
    </submittedName>
</protein>
<dbReference type="Gene3D" id="1.20.1420.30">
    <property type="entry name" value="NCX, central ion-binding region"/>
    <property type="match status" value="1"/>
</dbReference>
<organism evidence="7 8">
    <name type="scientific">Sulfobacillus acidophilus (strain ATCC 700253 / DSM 10332 / NAL)</name>
    <dbReference type="NCBI Taxonomy" id="679936"/>
    <lineage>
        <taxon>Bacteria</taxon>
        <taxon>Bacillati</taxon>
        <taxon>Bacillota</taxon>
        <taxon>Clostridia</taxon>
        <taxon>Eubacteriales</taxon>
        <taxon>Clostridiales Family XVII. Incertae Sedis</taxon>
        <taxon>Sulfobacillus</taxon>
    </lineage>
</organism>
<proteinExistence type="predicted"/>
<gene>
    <name evidence="7" type="ordered locus">Sulac_1480</name>
</gene>
<feature type="domain" description="Sodium/calcium exchanger membrane region" evidence="6">
    <location>
        <begin position="4"/>
        <end position="154"/>
    </location>
</feature>
<dbReference type="PATRIC" id="fig|679936.5.peg.1545"/>
<keyword evidence="2 5" id="KW-0812">Transmembrane</keyword>
<name>G8TXM1_SULAD</name>
<feature type="transmembrane region" description="Helical" evidence="5">
    <location>
        <begin position="306"/>
        <end position="328"/>
    </location>
</feature>
<reference evidence="8" key="1">
    <citation type="submission" date="2011-12" db="EMBL/GenBank/DDBJ databases">
        <title>The complete genome of chromosome of Sulfobacillus acidophilus DSM 10332.</title>
        <authorList>
            <person name="Lucas S."/>
            <person name="Han J."/>
            <person name="Lapidus A."/>
            <person name="Bruce D."/>
            <person name="Goodwin L."/>
            <person name="Pitluck S."/>
            <person name="Peters L."/>
            <person name="Kyrpides N."/>
            <person name="Mavromatis K."/>
            <person name="Ivanova N."/>
            <person name="Mikhailova N."/>
            <person name="Chertkov O."/>
            <person name="Saunders E."/>
            <person name="Detter J.C."/>
            <person name="Tapia R."/>
            <person name="Han C."/>
            <person name="Land M."/>
            <person name="Hauser L."/>
            <person name="Markowitz V."/>
            <person name="Cheng J.-F."/>
            <person name="Hugenholtz P."/>
            <person name="Woyke T."/>
            <person name="Wu D."/>
            <person name="Pukall R."/>
            <person name="Gehrich-Schroeter G."/>
            <person name="Schneider S."/>
            <person name="Klenk H.-P."/>
            <person name="Eisen J.A."/>
        </authorList>
    </citation>
    <scope>NUCLEOTIDE SEQUENCE [LARGE SCALE GENOMIC DNA]</scope>
    <source>
        <strain evidence="8">ATCC 700253 / DSM 10332 / NAL</strain>
    </source>
</reference>
<feature type="transmembrane region" description="Helical" evidence="5">
    <location>
        <begin position="185"/>
        <end position="210"/>
    </location>
</feature>
<evidence type="ECO:0000256" key="3">
    <source>
        <dbReference type="ARBA" id="ARBA00022989"/>
    </source>
</evidence>
<dbReference type="KEGG" id="sap:Sulac_1480"/>
<dbReference type="Pfam" id="PF01699">
    <property type="entry name" value="Na_Ca_ex"/>
    <property type="match status" value="2"/>
</dbReference>
<comment type="subcellular location">
    <subcellularLocation>
        <location evidence="1">Membrane</location>
        <topology evidence="1">Multi-pass membrane protein</topology>
    </subcellularLocation>
</comment>
<keyword evidence="8" id="KW-1185">Reference proteome</keyword>
<dbReference type="PANTHER" id="PTHR10846">
    <property type="entry name" value="SODIUM/POTASSIUM/CALCIUM EXCHANGER"/>
    <property type="match status" value="1"/>
</dbReference>
<dbReference type="InterPro" id="IPR004837">
    <property type="entry name" value="NaCa_Exmemb"/>
</dbReference>
<evidence type="ECO:0000313" key="7">
    <source>
        <dbReference type="EMBL" id="AEW04977.1"/>
    </source>
</evidence>
<dbReference type="STRING" id="679936.Sulac_1480"/>
<keyword evidence="3 5" id="KW-1133">Transmembrane helix</keyword>
<dbReference type="InterPro" id="IPR004481">
    <property type="entry name" value="K/Na/Ca-exchanger"/>
</dbReference>
<evidence type="ECO:0000256" key="4">
    <source>
        <dbReference type="ARBA" id="ARBA00023136"/>
    </source>
</evidence>
<keyword evidence="4 5" id="KW-0472">Membrane</keyword>
<feature type="domain" description="Sodium/calcium exchanger membrane region" evidence="6">
    <location>
        <begin position="190"/>
        <end position="325"/>
    </location>
</feature>
<dbReference type="HOGENOM" id="CLU_072251_0_0_9"/>
<evidence type="ECO:0000256" key="2">
    <source>
        <dbReference type="ARBA" id="ARBA00022692"/>
    </source>
</evidence>
<evidence type="ECO:0000313" key="8">
    <source>
        <dbReference type="Proteomes" id="UP000005439"/>
    </source>
</evidence>
<feature type="transmembrane region" description="Helical" evidence="5">
    <location>
        <begin position="74"/>
        <end position="97"/>
    </location>
</feature>
<feature type="transmembrane region" description="Helical" evidence="5">
    <location>
        <begin position="282"/>
        <end position="300"/>
    </location>
</feature>
<sequence length="330" mass="34977">MPLAVILPAGMILIILSADYFTNGVEWLGFSWGLGEGVVGSLLAALGTALPETLVPAVAIIAGSHVPGQGAIGLGAILGAPLMLSTLGFSIIGLGLWTSGRRRDGLRLGDASTRRDLGFFVGAFFLAVVASWLPTGFHRGVAIVLVGGYVLHAVRLVRAAGQEDREGPRSPEQPLHLFHGNHPPLLLQVFQVGLALFGLIVGAHFFVAALDHLSRRVRIPGFLLSVVITPVATELPEVLNSIIWIRRGRDGLALGNVTGAMAFQASLVPALGLVWTPWRLSGWELVTAATALTAAIWLWVRSGDRVLQFSELMFAGGLYLAFILLIAAQI</sequence>